<name>A0A381P5Q8_9ZZZZ</name>
<dbReference type="PROSITE" id="PS50005">
    <property type="entry name" value="TPR"/>
    <property type="match status" value="2"/>
</dbReference>
<dbReference type="InterPro" id="IPR051012">
    <property type="entry name" value="CellSynth/LPSAsmb/PSIAsmb"/>
</dbReference>
<dbReference type="SUPFAM" id="SSF48452">
    <property type="entry name" value="TPR-like"/>
    <property type="match status" value="1"/>
</dbReference>
<dbReference type="EMBL" id="UINC01000776">
    <property type="protein sequence ID" value="SUZ60973.1"/>
    <property type="molecule type" value="Genomic_DNA"/>
</dbReference>
<sequence length="152" mass="17304">MNLIKKQGGLLLLAILLIVLMYQFPKSVVENELTKNKVVETTSIEAAVNLLEGDNPMEGIFMLRDIVLKNPKNTQALYYLGDLSLQTGQYENAIKRFNQVLSVDSSDKRAYLQLGISYYGLEDYEKANSFFQIIKDLNDSTLIKELNIFLMN</sequence>
<dbReference type="Gene3D" id="1.25.40.10">
    <property type="entry name" value="Tetratricopeptide repeat domain"/>
    <property type="match status" value="1"/>
</dbReference>
<reference evidence="3" key="1">
    <citation type="submission" date="2018-05" db="EMBL/GenBank/DDBJ databases">
        <authorList>
            <person name="Lanie J.A."/>
            <person name="Ng W.-L."/>
            <person name="Kazmierczak K.M."/>
            <person name="Andrzejewski T.M."/>
            <person name="Davidsen T.M."/>
            <person name="Wayne K.J."/>
            <person name="Tettelin H."/>
            <person name="Glass J.I."/>
            <person name="Rusch D."/>
            <person name="Podicherti R."/>
            <person name="Tsui H.-C.T."/>
            <person name="Winkler M.E."/>
        </authorList>
    </citation>
    <scope>NUCLEOTIDE SEQUENCE</scope>
</reference>
<accession>A0A381P5Q8</accession>
<dbReference type="SMART" id="SM00028">
    <property type="entry name" value="TPR"/>
    <property type="match status" value="2"/>
</dbReference>
<proteinExistence type="predicted"/>
<dbReference type="AlphaFoldDB" id="A0A381P5Q8"/>
<dbReference type="PANTHER" id="PTHR45586:SF1">
    <property type="entry name" value="LIPOPOLYSACCHARIDE ASSEMBLY PROTEIN B"/>
    <property type="match status" value="1"/>
</dbReference>
<dbReference type="PANTHER" id="PTHR45586">
    <property type="entry name" value="TPR REPEAT-CONTAINING PROTEIN PA4667"/>
    <property type="match status" value="1"/>
</dbReference>
<keyword evidence="1" id="KW-0677">Repeat</keyword>
<keyword evidence="2" id="KW-0802">TPR repeat</keyword>
<evidence type="ECO:0000313" key="3">
    <source>
        <dbReference type="EMBL" id="SUZ60973.1"/>
    </source>
</evidence>
<evidence type="ECO:0000256" key="1">
    <source>
        <dbReference type="ARBA" id="ARBA00022737"/>
    </source>
</evidence>
<dbReference type="InterPro" id="IPR011990">
    <property type="entry name" value="TPR-like_helical_dom_sf"/>
</dbReference>
<dbReference type="InterPro" id="IPR019734">
    <property type="entry name" value="TPR_rpt"/>
</dbReference>
<evidence type="ECO:0000256" key="2">
    <source>
        <dbReference type="ARBA" id="ARBA00022803"/>
    </source>
</evidence>
<dbReference type="Pfam" id="PF13414">
    <property type="entry name" value="TPR_11"/>
    <property type="match status" value="1"/>
</dbReference>
<gene>
    <name evidence="3" type="ORF">METZ01_LOCUS13827</name>
</gene>
<protein>
    <submittedName>
        <fullName evidence="3">Uncharacterized protein</fullName>
    </submittedName>
</protein>
<organism evidence="3">
    <name type="scientific">marine metagenome</name>
    <dbReference type="NCBI Taxonomy" id="408172"/>
    <lineage>
        <taxon>unclassified sequences</taxon>
        <taxon>metagenomes</taxon>
        <taxon>ecological metagenomes</taxon>
    </lineage>
</organism>